<dbReference type="Proteomes" id="UP000075357">
    <property type="component" value="Unassembled WGS sequence"/>
</dbReference>
<dbReference type="PATRIC" id="fig|36807.3.peg.2785"/>
<evidence type="ECO:0000256" key="1">
    <source>
        <dbReference type="SAM" id="Coils"/>
    </source>
</evidence>
<reference evidence="2 3" key="1">
    <citation type="submission" date="2016-01" db="EMBL/GenBank/DDBJ databases">
        <title>Draft genome sequences of Microbacterium laevaniformans LCDC 91-0039 and the type strain of Microbacterium hominis LCDC 84-209.</title>
        <authorList>
            <person name="Bernier A.-M."/>
            <person name="Bernard K."/>
        </authorList>
    </citation>
    <scope>NUCLEOTIDE SEQUENCE [LARGE SCALE GENOMIC DNA]</scope>
    <source>
        <strain evidence="2 3">LCDC 91-0039</strain>
    </source>
</reference>
<dbReference type="AlphaFoldDB" id="A0A150H5Y6"/>
<keyword evidence="1" id="KW-0175">Coiled coil</keyword>
<evidence type="ECO:0000313" key="3">
    <source>
        <dbReference type="Proteomes" id="UP000075357"/>
    </source>
</evidence>
<dbReference type="STRING" id="36807.Mlaev_02734"/>
<name>A0A150H5Y6_9MICO</name>
<protein>
    <recommendedName>
        <fullName evidence="4">DUF3375 domain-containing protein</fullName>
    </recommendedName>
</protein>
<keyword evidence="3" id="KW-1185">Reference proteome</keyword>
<evidence type="ECO:0000313" key="2">
    <source>
        <dbReference type="EMBL" id="KXZ57547.1"/>
    </source>
</evidence>
<comment type="caution">
    <text evidence="2">The sequence shown here is derived from an EMBL/GenBank/DDBJ whole genome shotgun (WGS) entry which is preliminary data.</text>
</comment>
<dbReference type="EMBL" id="LRAD01000057">
    <property type="protein sequence ID" value="KXZ57547.1"/>
    <property type="molecule type" value="Genomic_DNA"/>
</dbReference>
<gene>
    <name evidence="2" type="ORF">Mlaev_02734</name>
</gene>
<accession>A0A150H5Y6</accession>
<dbReference type="InterPro" id="IPR021804">
    <property type="entry name" value="DUF3375"/>
</dbReference>
<dbReference type="Pfam" id="PF11855">
    <property type="entry name" value="DUF3375"/>
    <property type="match status" value="1"/>
</dbReference>
<sequence>MTQPELSAAAASTDVGVFLQNGRVPAVAQVLELAQLAERDAAWKLLRADSAPVVAGLLGTHLGGDERRVDAEELYERIDADLERLRAQGLILPLTAKGYCGEWRSAGFLVRRPSSEARGETLELSPDAIAGIRFLQGRAAPRSSVTESRLASLAAQVRRLAIDTDPDVSARIALLEEEIGSIERRIESLRSGDESAIDEDRALERVRDVLAQAADVPDDFARVRAEFETLNASLRAKIVESDVSQASVVDEVFRGIDHISDSDAGRSFAAFSQLVLDPALGTAFEADIRRILDRRFARDLTSDERRALRAFLATLKGRSAEIHDVITLFARALRRYVQSQDYQRDRVLRTLLREAQHAGVQAAAHTRPWHPTFLTLDLSAVALSSVGAIDLHDPAEFAATEEIVTQTTSLASLEELRAIARETEIDFDELTRNVNDLLAEVPSCTVADVLARYPATQGVGSVIGLLSIAAEQGTVDDEPEVLAWQGADGVPRAAIVAAHRFTGAVA</sequence>
<proteinExistence type="predicted"/>
<evidence type="ECO:0008006" key="4">
    <source>
        <dbReference type="Google" id="ProtNLM"/>
    </source>
</evidence>
<feature type="coiled-coil region" evidence="1">
    <location>
        <begin position="413"/>
        <end position="440"/>
    </location>
</feature>
<organism evidence="2 3">
    <name type="scientific">Microbacterium laevaniformans</name>
    <dbReference type="NCBI Taxonomy" id="36807"/>
    <lineage>
        <taxon>Bacteria</taxon>
        <taxon>Bacillati</taxon>
        <taxon>Actinomycetota</taxon>
        <taxon>Actinomycetes</taxon>
        <taxon>Micrococcales</taxon>
        <taxon>Microbacteriaceae</taxon>
        <taxon>Microbacterium</taxon>
    </lineage>
</organism>